<dbReference type="HOGENOM" id="CLU_2499196_0_0_1"/>
<protein>
    <submittedName>
        <fullName evidence="1">Uncharacterized protein</fullName>
    </submittedName>
</protein>
<organism evidence="1 2">
    <name type="scientific">Scleroderma citrinum Foug A</name>
    <dbReference type="NCBI Taxonomy" id="1036808"/>
    <lineage>
        <taxon>Eukaryota</taxon>
        <taxon>Fungi</taxon>
        <taxon>Dikarya</taxon>
        <taxon>Basidiomycota</taxon>
        <taxon>Agaricomycotina</taxon>
        <taxon>Agaricomycetes</taxon>
        <taxon>Agaricomycetidae</taxon>
        <taxon>Boletales</taxon>
        <taxon>Sclerodermatineae</taxon>
        <taxon>Sclerodermataceae</taxon>
        <taxon>Scleroderma</taxon>
    </lineage>
</organism>
<keyword evidence="2" id="KW-1185">Reference proteome</keyword>
<dbReference type="Proteomes" id="UP000053989">
    <property type="component" value="Unassembled WGS sequence"/>
</dbReference>
<name>A0A0C3E431_9AGAM</name>
<sequence length="86" mass="9436">MFPSYSIHALFRYHSALVFGSVSRWLCKRQVGLMGWGCLRLATLPNDQHHLGLLILIGIVDPDADASRTRFVLANSSTAQGNVPGL</sequence>
<reference evidence="1 2" key="1">
    <citation type="submission" date="2014-04" db="EMBL/GenBank/DDBJ databases">
        <authorList>
            <consortium name="DOE Joint Genome Institute"/>
            <person name="Kuo A."/>
            <person name="Kohler A."/>
            <person name="Nagy L.G."/>
            <person name="Floudas D."/>
            <person name="Copeland A."/>
            <person name="Barry K.W."/>
            <person name="Cichocki N."/>
            <person name="Veneault-Fourrey C."/>
            <person name="LaButti K."/>
            <person name="Lindquist E.A."/>
            <person name="Lipzen A."/>
            <person name="Lundell T."/>
            <person name="Morin E."/>
            <person name="Murat C."/>
            <person name="Sun H."/>
            <person name="Tunlid A."/>
            <person name="Henrissat B."/>
            <person name="Grigoriev I.V."/>
            <person name="Hibbett D.S."/>
            <person name="Martin F."/>
            <person name="Nordberg H.P."/>
            <person name="Cantor M.N."/>
            <person name="Hua S.X."/>
        </authorList>
    </citation>
    <scope>NUCLEOTIDE SEQUENCE [LARGE SCALE GENOMIC DNA]</scope>
    <source>
        <strain evidence="1 2">Foug A</strain>
    </source>
</reference>
<dbReference type="InParanoid" id="A0A0C3E431"/>
<dbReference type="AlphaFoldDB" id="A0A0C3E431"/>
<evidence type="ECO:0000313" key="2">
    <source>
        <dbReference type="Proteomes" id="UP000053989"/>
    </source>
</evidence>
<gene>
    <name evidence="1" type="ORF">SCLCIDRAFT_760996</name>
</gene>
<evidence type="ECO:0000313" key="1">
    <source>
        <dbReference type="EMBL" id="KIM63219.1"/>
    </source>
</evidence>
<accession>A0A0C3E431</accession>
<reference evidence="2" key="2">
    <citation type="submission" date="2015-01" db="EMBL/GenBank/DDBJ databases">
        <title>Evolutionary Origins and Diversification of the Mycorrhizal Mutualists.</title>
        <authorList>
            <consortium name="DOE Joint Genome Institute"/>
            <consortium name="Mycorrhizal Genomics Consortium"/>
            <person name="Kohler A."/>
            <person name="Kuo A."/>
            <person name="Nagy L.G."/>
            <person name="Floudas D."/>
            <person name="Copeland A."/>
            <person name="Barry K.W."/>
            <person name="Cichocki N."/>
            <person name="Veneault-Fourrey C."/>
            <person name="LaButti K."/>
            <person name="Lindquist E.A."/>
            <person name="Lipzen A."/>
            <person name="Lundell T."/>
            <person name="Morin E."/>
            <person name="Murat C."/>
            <person name="Riley R."/>
            <person name="Ohm R."/>
            <person name="Sun H."/>
            <person name="Tunlid A."/>
            <person name="Henrissat B."/>
            <person name="Grigoriev I.V."/>
            <person name="Hibbett D.S."/>
            <person name="Martin F."/>
        </authorList>
    </citation>
    <scope>NUCLEOTIDE SEQUENCE [LARGE SCALE GENOMIC DNA]</scope>
    <source>
        <strain evidence="2">Foug A</strain>
    </source>
</reference>
<dbReference type="EMBL" id="KN822036">
    <property type="protein sequence ID" value="KIM63219.1"/>
    <property type="molecule type" value="Genomic_DNA"/>
</dbReference>
<proteinExistence type="predicted"/>